<organism evidence="2 3">
    <name type="scientific">Cerrena zonata</name>
    <dbReference type="NCBI Taxonomy" id="2478898"/>
    <lineage>
        <taxon>Eukaryota</taxon>
        <taxon>Fungi</taxon>
        <taxon>Dikarya</taxon>
        <taxon>Basidiomycota</taxon>
        <taxon>Agaricomycotina</taxon>
        <taxon>Agaricomycetes</taxon>
        <taxon>Polyporales</taxon>
        <taxon>Cerrenaceae</taxon>
        <taxon>Cerrena</taxon>
    </lineage>
</organism>
<accession>A0AAW0G0R1</accession>
<evidence type="ECO:0000313" key="3">
    <source>
        <dbReference type="Proteomes" id="UP001385951"/>
    </source>
</evidence>
<gene>
    <name evidence="2" type="ORF">QCA50_011951</name>
</gene>
<dbReference type="Proteomes" id="UP001385951">
    <property type="component" value="Unassembled WGS sequence"/>
</dbReference>
<reference evidence="2 3" key="1">
    <citation type="submission" date="2022-09" db="EMBL/GenBank/DDBJ databases">
        <authorList>
            <person name="Palmer J.M."/>
        </authorList>
    </citation>
    <scope>NUCLEOTIDE SEQUENCE [LARGE SCALE GENOMIC DNA]</scope>
    <source>
        <strain evidence="2 3">DSM 7382</strain>
    </source>
</reference>
<sequence length="113" mass="12866">MYTLKPTPARHRGDRERGVRGEEISMVRKSESEGCMRKGNKREYAKRKEVGYKERKVVGTEKRMSKKTGMQDVLLQNGMKGSLTYIVYNEAAAEVNDEMNQVYGGDVWVCGVV</sequence>
<keyword evidence="3" id="KW-1185">Reference proteome</keyword>
<evidence type="ECO:0000313" key="2">
    <source>
        <dbReference type="EMBL" id="KAK7685112.1"/>
    </source>
</evidence>
<name>A0AAW0G0R1_9APHY</name>
<feature type="compositionally biased region" description="Basic and acidic residues" evidence="1">
    <location>
        <begin position="11"/>
        <end position="20"/>
    </location>
</feature>
<dbReference type="EMBL" id="JASBNA010000022">
    <property type="protein sequence ID" value="KAK7685112.1"/>
    <property type="molecule type" value="Genomic_DNA"/>
</dbReference>
<protein>
    <submittedName>
        <fullName evidence="2">Uncharacterized protein</fullName>
    </submittedName>
</protein>
<dbReference type="AlphaFoldDB" id="A0AAW0G0R1"/>
<comment type="caution">
    <text evidence="2">The sequence shown here is derived from an EMBL/GenBank/DDBJ whole genome shotgun (WGS) entry which is preliminary data.</text>
</comment>
<feature type="region of interest" description="Disordered" evidence="1">
    <location>
        <begin position="1"/>
        <end position="20"/>
    </location>
</feature>
<proteinExistence type="predicted"/>
<evidence type="ECO:0000256" key="1">
    <source>
        <dbReference type="SAM" id="MobiDB-lite"/>
    </source>
</evidence>